<dbReference type="InterPro" id="IPR011010">
    <property type="entry name" value="DNA_brk_join_enz"/>
</dbReference>
<evidence type="ECO:0000256" key="9">
    <source>
        <dbReference type="ARBA" id="ARBA00023172"/>
    </source>
</evidence>
<dbReference type="Gene3D" id="1.10.150.130">
    <property type="match status" value="1"/>
</dbReference>
<keyword evidence="6 11" id="KW-0159">Chromosome partition</keyword>
<keyword evidence="9 11" id="KW-0233">DNA recombination</keyword>
<evidence type="ECO:0000256" key="4">
    <source>
        <dbReference type="ARBA" id="ARBA00022490"/>
    </source>
</evidence>
<dbReference type="Proteomes" id="UP000193925">
    <property type="component" value="Chromosome AFERRI"/>
</dbReference>
<dbReference type="InterPro" id="IPR002104">
    <property type="entry name" value="Integrase_catalytic"/>
</dbReference>
<dbReference type="PANTHER" id="PTHR30349">
    <property type="entry name" value="PHAGE INTEGRASE-RELATED"/>
    <property type="match status" value="1"/>
</dbReference>
<evidence type="ECO:0000256" key="8">
    <source>
        <dbReference type="ARBA" id="ARBA00023125"/>
    </source>
</evidence>
<evidence type="ECO:0000313" key="16">
    <source>
        <dbReference type="Proteomes" id="UP000193925"/>
    </source>
</evidence>
<evidence type="ECO:0000313" key="14">
    <source>
        <dbReference type="EMBL" id="CDQ08807.1"/>
    </source>
</evidence>
<keyword evidence="4 11" id="KW-0963">Cytoplasm</keyword>
<feature type="active site" evidence="11">
    <location>
        <position position="276"/>
    </location>
</feature>
<feature type="active site" evidence="11">
    <location>
        <position position="253"/>
    </location>
</feature>
<dbReference type="GO" id="GO:0003677">
    <property type="term" value="F:DNA binding"/>
    <property type="evidence" value="ECO:0007669"/>
    <property type="project" value="UniProtKB-UniRule"/>
</dbReference>
<evidence type="ECO:0000259" key="12">
    <source>
        <dbReference type="PROSITE" id="PS51898"/>
    </source>
</evidence>
<evidence type="ECO:0000313" key="15">
    <source>
        <dbReference type="EMBL" id="SMH67008.1"/>
    </source>
</evidence>
<dbReference type="InterPro" id="IPR050090">
    <property type="entry name" value="Tyrosine_recombinase_XerCD"/>
</dbReference>
<dbReference type="PROSITE" id="PS51900">
    <property type="entry name" value="CB"/>
    <property type="match status" value="1"/>
</dbReference>
<dbReference type="AlphaFoldDB" id="A0A060UJC3"/>
<dbReference type="Gene3D" id="1.10.443.10">
    <property type="entry name" value="Intergrase catalytic core"/>
    <property type="match status" value="1"/>
</dbReference>
<dbReference type="GO" id="GO:0051301">
    <property type="term" value="P:cell division"/>
    <property type="evidence" value="ECO:0007669"/>
    <property type="project" value="UniProtKB-KW"/>
</dbReference>
<dbReference type="InterPro" id="IPR004107">
    <property type="entry name" value="Integrase_SAM-like_N"/>
</dbReference>
<dbReference type="InterPro" id="IPR011932">
    <property type="entry name" value="Recomb_XerD"/>
</dbReference>
<dbReference type="NCBIfam" id="NF001399">
    <property type="entry name" value="PRK00283.1"/>
    <property type="match status" value="1"/>
</dbReference>
<dbReference type="PROSITE" id="PS51898">
    <property type="entry name" value="TYR_RECOMBINASE"/>
    <property type="match status" value="1"/>
</dbReference>
<reference evidence="15 16" key="3">
    <citation type="submission" date="2017-03" db="EMBL/GenBank/DDBJ databases">
        <authorList>
            <person name="Regsiter A."/>
            <person name="William W."/>
        </authorList>
    </citation>
    <scope>NUCLEOTIDE SEQUENCE [LARGE SCALE GENOMIC DNA]</scope>
    <source>
        <strain evidence="15">PRJEB5721</strain>
    </source>
</reference>
<keyword evidence="7 11" id="KW-0229">DNA integration</keyword>
<dbReference type="SUPFAM" id="SSF47823">
    <property type="entry name" value="lambda integrase-like, N-terminal domain"/>
    <property type="match status" value="1"/>
</dbReference>
<dbReference type="NCBIfam" id="TIGR02225">
    <property type="entry name" value="recomb_XerD"/>
    <property type="match status" value="1"/>
</dbReference>
<protein>
    <recommendedName>
        <fullName evidence="3 11">Tyrosine recombinase XerD</fullName>
    </recommendedName>
</protein>
<evidence type="ECO:0000256" key="3">
    <source>
        <dbReference type="ARBA" id="ARBA00015810"/>
    </source>
</evidence>
<reference evidence="14" key="2">
    <citation type="submission" date="2014-07" db="EMBL/GenBank/DDBJ databases">
        <title>Initial genome analysis of the psychrotolerant acidophile Acidithiobacillus ferrivorans CF27: insights into iron and sulfur oxidation pathways and into biofilm formation.</title>
        <authorList>
            <person name="Talla E."/>
            <person name="Hedrich S."/>
            <person name="Mangenot S."/>
            <person name="Ji B."/>
            <person name="Johnson D.B."/>
            <person name="Barbe V."/>
            <person name="Bonnefoy V."/>
        </authorList>
    </citation>
    <scope>NUCLEOTIDE SEQUENCE [LARGE SCALE GENOMIC DNA]</scope>
    <source>
        <strain evidence="14">CF27</strain>
    </source>
</reference>
<dbReference type="EMBL" id="CCCS020000002">
    <property type="protein sequence ID" value="CDQ08807.1"/>
    <property type="molecule type" value="Genomic_DNA"/>
</dbReference>
<dbReference type="CDD" id="cd00798">
    <property type="entry name" value="INT_XerDC_C"/>
    <property type="match status" value="1"/>
</dbReference>
<comment type="subcellular location">
    <subcellularLocation>
        <location evidence="1 11">Cytoplasm</location>
    </subcellularLocation>
</comment>
<reference evidence="14" key="1">
    <citation type="submission" date="2014-03" db="EMBL/GenBank/DDBJ databases">
        <authorList>
            <person name="Genoscope - CEA"/>
        </authorList>
    </citation>
    <scope>NUCLEOTIDE SEQUENCE [LARGE SCALE GENOMIC DNA]</scope>
    <source>
        <strain evidence="14">CF27</strain>
    </source>
</reference>
<feature type="active site" evidence="11">
    <location>
        <position position="250"/>
    </location>
</feature>
<dbReference type="GO" id="GO:0005737">
    <property type="term" value="C:cytoplasm"/>
    <property type="evidence" value="ECO:0007669"/>
    <property type="project" value="UniProtKB-SubCell"/>
</dbReference>
<dbReference type="PANTHER" id="PTHR30349:SF90">
    <property type="entry name" value="TYROSINE RECOMBINASE XERD"/>
    <property type="match status" value="1"/>
</dbReference>
<dbReference type="InterPro" id="IPR044068">
    <property type="entry name" value="CB"/>
</dbReference>
<sequence>MSTASAALPVERQQIDAFLDALWLEKNLGENTLVAYRQDLLQVAVALAAQGLSLGSADEGALARLLGQKLQSGAALRSVARLLSSMRRFYGHAEREGWVTRDPSRNLQSPRLGRALPHVLSETEIEALLLAPDCTRPLGLRDAAMLELMYACGLRVSELVNLEMRQVDLSADLVVVFGKGRKERLVPMGEVAAGRMAQYLQSGRPQILGERISAAIFVTGRGAAMTRQRFWQNIEHYAQSAGITQTVSPHSLRHAFATHLLNHGADLRSVQLMLGHANLSTTEIYTHVAQARLKELHQKHHPRG</sequence>
<evidence type="ECO:0000256" key="6">
    <source>
        <dbReference type="ARBA" id="ARBA00022829"/>
    </source>
</evidence>
<dbReference type="EMBL" id="LT841305">
    <property type="protein sequence ID" value="SMH67008.1"/>
    <property type="molecule type" value="Genomic_DNA"/>
</dbReference>
<dbReference type="InterPro" id="IPR013762">
    <property type="entry name" value="Integrase-like_cat_sf"/>
</dbReference>
<keyword evidence="5 11" id="KW-0132">Cell division</keyword>
<dbReference type="Pfam" id="PF02899">
    <property type="entry name" value="Phage_int_SAM_1"/>
    <property type="match status" value="1"/>
</dbReference>
<dbReference type="HAMAP" id="MF_01808">
    <property type="entry name" value="Recomb_XerC_XerD"/>
    <property type="match status" value="1"/>
</dbReference>
<feature type="domain" description="Core-binding (CB)" evidence="13">
    <location>
        <begin position="9"/>
        <end position="94"/>
    </location>
</feature>
<keyword evidence="10 11" id="KW-0131">Cell cycle</keyword>
<proteinExistence type="inferred from homology"/>
<feature type="domain" description="Tyr recombinase" evidence="12">
    <location>
        <begin position="115"/>
        <end position="298"/>
    </location>
</feature>
<feature type="active site" evidence="11">
    <location>
        <position position="155"/>
    </location>
</feature>
<dbReference type="InterPro" id="IPR010998">
    <property type="entry name" value="Integrase_recombinase_N"/>
</dbReference>
<name>A0A060UJC3_9PROT</name>
<evidence type="ECO:0000259" key="13">
    <source>
        <dbReference type="PROSITE" id="PS51900"/>
    </source>
</evidence>
<evidence type="ECO:0000256" key="5">
    <source>
        <dbReference type="ARBA" id="ARBA00022618"/>
    </source>
</evidence>
<keyword evidence="16" id="KW-1185">Reference proteome</keyword>
<accession>A0A060UJC3</accession>
<feature type="active site" evidence="11">
    <location>
        <position position="179"/>
    </location>
</feature>
<dbReference type="HAMAP" id="MF_01807">
    <property type="entry name" value="Recomb_XerD"/>
    <property type="match status" value="1"/>
</dbReference>
<evidence type="ECO:0000256" key="1">
    <source>
        <dbReference type="ARBA" id="ARBA00004496"/>
    </source>
</evidence>
<keyword evidence="8 11" id="KW-0238">DNA-binding</keyword>
<evidence type="ECO:0000256" key="11">
    <source>
        <dbReference type="HAMAP-Rule" id="MF_01807"/>
    </source>
</evidence>
<evidence type="ECO:0000256" key="10">
    <source>
        <dbReference type="ARBA" id="ARBA00023306"/>
    </source>
</evidence>
<organism evidence="14">
    <name type="scientific">Acidithiobacillus ferrivorans</name>
    <dbReference type="NCBI Taxonomy" id="160808"/>
    <lineage>
        <taxon>Bacteria</taxon>
        <taxon>Pseudomonadati</taxon>
        <taxon>Pseudomonadota</taxon>
        <taxon>Acidithiobacillia</taxon>
        <taxon>Acidithiobacillales</taxon>
        <taxon>Acidithiobacillaceae</taxon>
        <taxon>Acidithiobacillus</taxon>
    </lineage>
</organism>
<evidence type="ECO:0000256" key="2">
    <source>
        <dbReference type="ARBA" id="ARBA00010450"/>
    </source>
</evidence>
<dbReference type="SUPFAM" id="SSF56349">
    <property type="entry name" value="DNA breaking-rejoining enzymes"/>
    <property type="match status" value="1"/>
</dbReference>
<comment type="similarity">
    <text evidence="2 11">Belongs to the 'phage' integrase family. XerD subfamily.</text>
</comment>
<comment type="function">
    <text evidence="11">Site-specific tyrosine recombinase, which acts by catalyzing the cutting and rejoining of the recombining DNA molecules. The XerC-XerD complex is essential to convert dimers of the bacterial chromosome into monomers to permit their segregation at cell division. It also contributes to the segregational stability of plasmids.</text>
</comment>
<dbReference type="GO" id="GO:0007059">
    <property type="term" value="P:chromosome segregation"/>
    <property type="evidence" value="ECO:0007669"/>
    <property type="project" value="UniProtKB-UniRule"/>
</dbReference>
<comment type="subunit">
    <text evidence="11">Forms a cyclic heterotetrameric complex composed of two molecules of XerC and two molecules of XerD.</text>
</comment>
<evidence type="ECO:0000256" key="7">
    <source>
        <dbReference type="ARBA" id="ARBA00022908"/>
    </source>
</evidence>
<dbReference type="GO" id="GO:0009037">
    <property type="term" value="F:tyrosine-based site-specific recombinase activity"/>
    <property type="evidence" value="ECO:0007669"/>
    <property type="project" value="UniProtKB-UniRule"/>
</dbReference>
<dbReference type="GO" id="GO:0006313">
    <property type="term" value="P:DNA transposition"/>
    <property type="evidence" value="ECO:0007669"/>
    <property type="project" value="UniProtKB-UniRule"/>
</dbReference>
<dbReference type="InterPro" id="IPR023009">
    <property type="entry name" value="Tyrosine_recombinase_XerC/XerD"/>
</dbReference>
<dbReference type="Pfam" id="PF00589">
    <property type="entry name" value="Phage_integrase"/>
    <property type="match status" value="1"/>
</dbReference>
<feature type="active site" description="O-(3'-phospho-DNA)-tyrosine intermediate" evidence="11">
    <location>
        <position position="285"/>
    </location>
</feature>
<gene>
    <name evidence="11 14" type="primary">xerD</name>
    <name evidence="14" type="ORF">AFERRI_100242</name>
    <name evidence="15" type="ORF">AFERRI_50209</name>
</gene>